<name>A0ABD0KNZ5_9CAEN</name>
<organism evidence="2 3">
    <name type="scientific">Batillaria attramentaria</name>
    <dbReference type="NCBI Taxonomy" id="370345"/>
    <lineage>
        <taxon>Eukaryota</taxon>
        <taxon>Metazoa</taxon>
        <taxon>Spiralia</taxon>
        <taxon>Lophotrochozoa</taxon>
        <taxon>Mollusca</taxon>
        <taxon>Gastropoda</taxon>
        <taxon>Caenogastropoda</taxon>
        <taxon>Sorbeoconcha</taxon>
        <taxon>Cerithioidea</taxon>
        <taxon>Batillariidae</taxon>
        <taxon>Batillaria</taxon>
    </lineage>
</organism>
<evidence type="ECO:0000256" key="1">
    <source>
        <dbReference type="SAM" id="MobiDB-lite"/>
    </source>
</evidence>
<dbReference type="EMBL" id="JACVVK020000145">
    <property type="protein sequence ID" value="KAK7488881.1"/>
    <property type="molecule type" value="Genomic_DNA"/>
</dbReference>
<dbReference type="Proteomes" id="UP001519460">
    <property type="component" value="Unassembled WGS sequence"/>
</dbReference>
<protein>
    <submittedName>
        <fullName evidence="2">Uncharacterized protein</fullName>
    </submittedName>
</protein>
<comment type="caution">
    <text evidence="2">The sequence shown here is derived from an EMBL/GenBank/DDBJ whole genome shotgun (WGS) entry which is preliminary data.</text>
</comment>
<reference evidence="2 3" key="1">
    <citation type="journal article" date="2023" name="Sci. Data">
        <title>Genome assembly of the Korean intertidal mud-creeper Batillaria attramentaria.</title>
        <authorList>
            <person name="Patra A.K."/>
            <person name="Ho P.T."/>
            <person name="Jun S."/>
            <person name="Lee S.J."/>
            <person name="Kim Y."/>
            <person name="Won Y.J."/>
        </authorList>
    </citation>
    <scope>NUCLEOTIDE SEQUENCE [LARGE SCALE GENOMIC DNA]</scope>
    <source>
        <strain evidence="2">Wonlab-2016</strain>
    </source>
</reference>
<keyword evidence="3" id="KW-1185">Reference proteome</keyword>
<feature type="compositionally biased region" description="Polar residues" evidence="1">
    <location>
        <begin position="37"/>
        <end position="63"/>
    </location>
</feature>
<sequence>MSYCFCVEAVNSPKEICTKRTKSATAFRHEVPVAVSDSDSQSHLTDSALPPNSATGSDANTSLAEPQHAYTRHVSGLWYPWLVKTYARLLSKLVLNSYTLLKSVCTVGLDFFFPSQDNWIYCLLQARSN</sequence>
<gene>
    <name evidence="2" type="ORF">BaRGS_00019838</name>
</gene>
<evidence type="ECO:0000313" key="3">
    <source>
        <dbReference type="Proteomes" id="UP001519460"/>
    </source>
</evidence>
<accession>A0ABD0KNZ5</accession>
<feature type="region of interest" description="Disordered" evidence="1">
    <location>
        <begin position="34"/>
        <end position="63"/>
    </location>
</feature>
<evidence type="ECO:0000313" key="2">
    <source>
        <dbReference type="EMBL" id="KAK7488881.1"/>
    </source>
</evidence>
<dbReference type="AlphaFoldDB" id="A0ABD0KNZ5"/>
<proteinExistence type="predicted"/>